<dbReference type="EMBL" id="BAAAME010000006">
    <property type="protein sequence ID" value="GAA1751006.1"/>
    <property type="molecule type" value="Genomic_DNA"/>
</dbReference>
<comment type="caution">
    <text evidence="2">The sequence shown here is derived from an EMBL/GenBank/DDBJ whole genome shotgun (WGS) entry which is preliminary data.</text>
</comment>
<dbReference type="InterPro" id="IPR011055">
    <property type="entry name" value="Dup_hybrid_motif"/>
</dbReference>
<dbReference type="Gene3D" id="2.70.70.10">
    <property type="entry name" value="Glucose Permease (Domain IIA)"/>
    <property type="match status" value="1"/>
</dbReference>
<accession>A0ABP4WFJ7</accession>
<feature type="domain" description="M23ase beta-sheet core" evidence="1">
    <location>
        <begin position="243"/>
        <end position="340"/>
    </location>
</feature>
<dbReference type="RefSeq" id="WP_344203740.1">
    <property type="nucleotide sequence ID" value="NZ_BAAAME010000006.1"/>
</dbReference>
<evidence type="ECO:0000313" key="2">
    <source>
        <dbReference type="EMBL" id="GAA1751006.1"/>
    </source>
</evidence>
<dbReference type="CDD" id="cd12797">
    <property type="entry name" value="M23_peptidase"/>
    <property type="match status" value="1"/>
</dbReference>
<organism evidence="2 3">
    <name type="scientific">Aeromicrobium alkaliterrae</name>
    <dbReference type="NCBI Taxonomy" id="302168"/>
    <lineage>
        <taxon>Bacteria</taxon>
        <taxon>Bacillati</taxon>
        <taxon>Actinomycetota</taxon>
        <taxon>Actinomycetes</taxon>
        <taxon>Propionibacteriales</taxon>
        <taxon>Nocardioidaceae</taxon>
        <taxon>Aeromicrobium</taxon>
    </lineage>
</organism>
<protein>
    <recommendedName>
        <fullName evidence="1">M23ase beta-sheet core domain-containing protein</fullName>
    </recommendedName>
</protein>
<sequence>MSRPTGGLLIGAAAAPLVLISVILGLVMAVGGAQQNCNSGGTRPVGVVVDPASIPEGTAIAGYGKAQLINAAAIVEAGQALGLDVRDQTIGVMTAIGESSLQVIGYGDAAGPDSRGLFQQRDNGAWGTYEDRMDPFISATNFFKALSKVEGRPFLEPTIVAHRTQNNADPYHYAKYWTAAVQIVEYLAGVDTPLIEALGNTICSTLQTANGQVSASGWANPAAGPLTSQFGMRTNPVTGVYRLHAGTDFGGGGCGGPIWAAQSGVVTFAGFDSGGNGTIKIDHAGGITTAYLHMFEDGILVREGDNVQAGQQIGRVGNSGNSTGCHLHFETRVLGEPTDPVPFMAQFGITLG</sequence>
<evidence type="ECO:0000313" key="3">
    <source>
        <dbReference type="Proteomes" id="UP001501057"/>
    </source>
</evidence>
<dbReference type="InterPro" id="IPR016047">
    <property type="entry name" value="M23ase_b-sheet_dom"/>
</dbReference>
<dbReference type="Pfam" id="PF01551">
    <property type="entry name" value="Peptidase_M23"/>
    <property type="match status" value="1"/>
</dbReference>
<dbReference type="InterPro" id="IPR050570">
    <property type="entry name" value="Cell_wall_metabolism_enzyme"/>
</dbReference>
<gene>
    <name evidence="2" type="ORF">GCM10009710_33500</name>
</gene>
<reference evidence="3" key="1">
    <citation type="journal article" date="2019" name="Int. J. Syst. Evol. Microbiol.">
        <title>The Global Catalogue of Microorganisms (GCM) 10K type strain sequencing project: providing services to taxonomists for standard genome sequencing and annotation.</title>
        <authorList>
            <consortium name="The Broad Institute Genomics Platform"/>
            <consortium name="The Broad Institute Genome Sequencing Center for Infectious Disease"/>
            <person name="Wu L."/>
            <person name="Ma J."/>
        </authorList>
    </citation>
    <scope>NUCLEOTIDE SEQUENCE [LARGE SCALE GENOMIC DNA]</scope>
    <source>
        <strain evidence="3">JCM 13518</strain>
    </source>
</reference>
<dbReference type="SUPFAM" id="SSF51261">
    <property type="entry name" value="Duplicated hybrid motif"/>
    <property type="match status" value="1"/>
</dbReference>
<dbReference type="Proteomes" id="UP001501057">
    <property type="component" value="Unassembled WGS sequence"/>
</dbReference>
<name>A0ABP4WFJ7_9ACTN</name>
<proteinExistence type="predicted"/>
<keyword evidence="3" id="KW-1185">Reference proteome</keyword>
<dbReference type="PANTHER" id="PTHR21666:SF270">
    <property type="entry name" value="MUREIN HYDROLASE ACTIVATOR ENVC"/>
    <property type="match status" value="1"/>
</dbReference>
<dbReference type="PANTHER" id="PTHR21666">
    <property type="entry name" value="PEPTIDASE-RELATED"/>
    <property type="match status" value="1"/>
</dbReference>
<evidence type="ECO:0000259" key="1">
    <source>
        <dbReference type="Pfam" id="PF01551"/>
    </source>
</evidence>